<organism evidence="2 3">
    <name type="scientific">Suillus placidus</name>
    <dbReference type="NCBI Taxonomy" id="48579"/>
    <lineage>
        <taxon>Eukaryota</taxon>
        <taxon>Fungi</taxon>
        <taxon>Dikarya</taxon>
        <taxon>Basidiomycota</taxon>
        <taxon>Agaricomycotina</taxon>
        <taxon>Agaricomycetes</taxon>
        <taxon>Agaricomycetidae</taxon>
        <taxon>Boletales</taxon>
        <taxon>Suillineae</taxon>
        <taxon>Suillaceae</taxon>
        <taxon>Suillus</taxon>
    </lineage>
</organism>
<feature type="compositionally biased region" description="Acidic residues" evidence="1">
    <location>
        <begin position="80"/>
        <end position="92"/>
    </location>
</feature>
<dbReference type="Proteomes" id="UP000714275">
    <property type="component" value="Unassembled WGS sequence"/>
</dbReference>
<dbReference type="EMBL" id="JABBWD010000017">
    <property type="protein sequence ID" value="KAG1778115.1"/>
    <property type="molecule type" value="Genomic_DNA"/>
</dbReference>
<proteinExistence type="predicted"/>
<evidence type="ECO:0000256" key="1">
    <source>
        <dbReference type="SAM" id="MobiDB-lite"/>
    </source>
</evidence>
<feature type="region of interest" description="Disordered" evidence="1">
    <location>
        <begin position="80"/>
        <end position="116"/>
    </location>
</feature>
<evidence type="ECO:0000313" key="3">
    <source>
        <dbReference type="Proteomes" id="UP000714275"/>
    </source>
</evidence>
<accession>A0A9P6ZXS2</accession>
<protein>
    <submittedName>
        <fullName evidence="2">Uncharacterized protein</fullName>
    </submittedName>
</protein>
<dbReference type="AlphaFoldDB" id="A0A9P6ZXS2"/>
<sequence length="185" mass="20915">MTDHIMSTDVGALELGDSDMHCEFNHNTITSSPIRCYPANVTLQDEARASISVDSASMAWHMNLDPSYDMLWMGDLDLEPEEPDFGSEEPDFVPEQPDLQPEEWASLSPSTSHPMNPRFQADQAYKRINNWLKGTSQSERWPENTLAHAISALRDSHHFEYITGEGRQKLNTQCLAGFLSNEQSK</sequence>
<comment type="caution">
    <text evidence="2">The sequence shown here is derived from an EMBL/GenBank/DDBJ whole genome shotgun (WGS) entry which is preliminary data.</text>
</comment>
<keyword evidence="3" id="KW-1185">Reference proteome</keyword>
<reference evidence="2" key="1">
    <citation type="journal article" date="2020" name="New Phytol.">
        <title>Comparative genomics reveals dynamic genome evolution in host specialist ectomycorrhizal fungi.</title>
        <authorList>
            <person name="Lofgren L.A."/>
            <person name="Nguyen N.H."/>
            <person name="Vilgalys R."/>
            <person name="Ruytinx J."/>
            <person name="Liao H.L."/>
            <person name="Branco S."/>
            <person name="Kuo A."/>
            <person name="LaButti K."/>
            <person name="Lipzen A."/>
            <person name="Andreopoulos W."/>
            <person name="Pangilinan J."/>
            <person name="Riley R."/>
            <person name="Hundley H."/>
            <person name="Na H."/>
            <person name="Barry K."/>
            <person name="Grigoriev I.V."/>
            <person name="Stajich J.E."/>
            <person name="Kennedy P.G."/>
        </authorList>
    </citation>
    <scope>NUCLEOTIDE SEQUENCE</scope>
    <source>
        <strain evidence="2">DOB743</strain>
    </source>
</reference>
<evidence type="ECO:0000313" key="2">
    <source>
        <dbReference type="EMBL" id="KAG1778115.1"/>
    </source>
</evidence>
<gene>
    <name evidence="2" type="ORF">EV702DRAFT_1044806</name>
</gene>
<name>A0A9P6ZXS2_9AGAM</name>